<protein>
    <submittedName>
        <fullName evidence="2">Uncharacterized protein</fullName>
    </submittedName>
</protein>
<feature type="compositionally biased region" description="Basic residues" evidence="1">
    <location>
        <begin position="1"/>
        <end position="13"/>
    </location>
</feature>
<feature type="compositionally biased region" description="Polar residues" evidence="1">
    <location>
        <begin position="17"/>
        <end position="26"/>
    </location>
</feature>
<dbReference type="Proteomes" id="UP000737018">
    <property type="component" value="Unassembled WGS sequence"/>
</dbReference>
<evidence type="ECO:0000313" key="2">
    <source>
        <dbReference type="EMBL" id="KAF3944632.1"/>
    </source>
</evidence>
<proteinExistence type="predicted"/>
<organism evidence="2 3">
    <name type="scientific">Castanea mollissima</name>
    <name type="common">Chinese chestnut</name>
    <dbReference type="NCBI Taxonomy" id="60419"/>
    <lineage>
        <taxon>Eukaryota</taxon>
        <taxon>Viridiplantae</taxon>
        <taxon>Streptophyta</taxon>
        <taxon>Embryophyta</taxon>
        <taxon>Tracheophyta</taxon>
        <taxon>Spermatophyta</taxon>
        <taxon>Magnoliopsida</taxon>
        <taxon>eudicotyledons</taxon>
        <taxon>Gunneridae</taxon>
        <taxon>Pentapetalae</taxon>
        <taxon>rosids</taxon>
        <taxon>fabids</taxon>
        <taxon>Fagales</taxon>
        <taxon>Fagaceae</taxon>
        <taxon>Castanea</taxon>
    </lineage>
</organism>
<dbReference type="AlphaFoldDB" id="A0A8J4Q7U6"/>
<gene>
    <name evidence="2" type="ORF">CMV_028917</name>
</gene>
<comment type="caution">
    <text evidence="2">The sequence shown here is derived from an EMBL/GenBank/DDBJ whole genome shotgun (WGS) entry which is preliminary data.</text>
</comment>
<reference evidence="2" key="1">
    <citation type="submission" date="2020-03" db="EMBL/GenBank/DDBJ databases">
        <title>Castanea mollissima Vanexum genome sequencing.</title>
        <authorList>
            <person name="Staton M."/>
        </authorList>
    </citation>
    <scope>NUCLEOTIDE SEQUENCE</scope>
    <source>
        <tissue evidence="2">Leaf</tissue>
    </source>
</reference>
<accession>A0A8J4Q7U6</accession>
<dbReference type="EMBL" id="JRKL02012570">
    <property type="protein sequence ID" value="KAF3944632.1"/>
    <property type="molecule type" value="Genomic_DNA"/>
</dbReference>
<name>A0A8J4Q7U6_9ROSI</name>
<evidence type="ECO:0000313" key="3">
    <source>
        <dbReference type="Proteomes" id="UP000737018"/>
    </source>
</evidence>
<evidence type="ECO:0000256" key="1">
    <source>
        <dbReference type="SAM" id="MobiDB-lite"/>
    </source>
</evidence>
<keyword evidence="3" id="KW-1185">Reference proteome</keyword>
<sequence>MALQERRKRHIYRRGQTAKQDWSSKTKQGKQEKNTESLGTPRILEATASASAATATSSVLLLLQVVLFCARLCL</sequence>
<feature type="region of interest" description="Disordered" evidence="1">
    <location>
        <begin position="1"/>
        <end position="41"/>
    </location>
</feature>